<dbReference type="Gene3D" id="2.30.30.140">
    <property type="match status" value="1"/>
</dbReference>
<evidence type="ECO:0000313" key="3">
    <source>
        <dbReference type="EMBL" id="KAA8521229.1"/>
    </source>
</evidence>
<dbReference type="PROSITE" id="PS50812">
    <property type="entry name" value="PWWP"/>
    <property type="match status" value="1"/>
</dbReference>
<evidence type="ECO:0000313" key="4">
    <source>
        <dbReference type="Proteomes" id="UP000325577"/>
    </source>
</evidence>
<evidence type="ECO:0000256" key="1">
    <source>
        <dbReference type="SAM" id="MobiDB-lite"/>
    </source>
</evidence>
<feature type="compositionally biased region" description="Acidic residues" evidence="1">
    <location>
        <begin position="199"/>
        <end position="211"/>
    </location>
</feature>
<dbReference type="Pfam" id="PF00855">
    <property type="entry name" value="PWWP"/>
    <property type="match status" value="1"/>
</dbReference>
<feature type="domain" description="PWWP" evidence="2">
    <location>
        <begin position="17"/>
        <end position="72"/>
    </location>
</feature>
<reference evidence="3 4" key="1">
    <citation type="submission" date="2019-09" db="EMBL/GenBank/DDBJ databases">
        <title>A chromosome-level genome assembly of the Chinese tupelo Nyssa sinensis.</title>
        <authorList>
            <person name="Yang X."/>
            <person name="Kang M."/>
            <person name="Yang Y."/>
            <person name="Xiong H."/>
            <person name="Wang M."/>
            <person name="Zhang Z."/>
            <person name="Wang Z."/>
            <person name="Wu H."/>
            <person name="Ma T."/>
            <person name="Liu J."/>
            <person name="Xi Z."/>
        </authorList>
    </citation>
    <scope>NUCLEOTIDE SEQUENCE [LARGE SCALE GENOMIC DNA]</scope>
    <source>
        <strain evidence="3">J267</strain>
        <tissue evidence="3">Leaf</tissue>
    </source>
</reference>
<protein>
    <recommendedName>
        <fullName evidence="2">PWWP domain-containing protein</fullName>
    </recommendedName>
</protein>
<dbReference type="PANTHER" id="PTHR33697">
    <property type="entry name" value="T17B22.17 PROTEIN-RELATED"/>
    <property type="match status" value="1"/>
</dbReference>
<proteinExistence type="predicted"/>
<sequence length="625" mass="69844">MGISEGLHWKKGVDSRVGTIVWVQRKNRSWWPGRVVGPNELSPSHLLQPRAGTPVKLFGKDDATVDWFNLEKSKCVKAFRCGEFDDCIERAESSQANPSQKFVKYACREDAILHALELEKQELQKKHDEPEKERAVTICRAKRSRCVYLPTESKKLFGGTVSYPKCLQVSSSPFRMGNCSLQSGSAEENTFSRSKDSDSSENDSLDPESDEGVTQLSATELRNSGNYDVQSGKMKCKEHVELGYFSDFPPNDQNLPKRPGDVIDRNNVRFKHETCNIVDPWSSNSASRNHSRIEFHTKSEENLVWGVKTTSQSALGNHNQMEDLGCQSFDPAYIGNHNQMETTLVDVDLMVQASYQGEHVPLVSLKSILNGKVIVGQPMKIEASVDGSSETPLHRKDDMGNKLVANDTSTMLQPVWRTSRRTPVCYVPLPQPSSTFEFEKVAQACHNSDHLKARENSSTPAQDFRMKPLNKPCMASQKTTFSTIAAEQKPNGNGGELQRARQSCMIDGQDVLLKSEETANRVTCIPVNLTFKIKDENLSVDKILLVGSSTVMKLFQETLFFIFGAQVRWVGEAVVVYVGLSCFVLRLQNCQASVPDIIILFSCCKDKDRASVEQVVDRVWGTLLA</sequence>
<name>A0A5J4ZT33_9ASTE</name>
<feature type="region of interest" description="Disordered" evidence="1">
    <location>
        <begin position="183"/>
        <end position="215"/>
    </location>
</feature>
<feature type="compositionally biased region" description="Polar residues" evidence="1">
    <location>
        <begin position="183"/>
        <end position="192"/>
    </location>
</feature>
<organism evidence="3 4">
    <name type="scientific">Nyssa sinensis</name>
    <dbReference type="NCBI Taxonomy" id="561372"/>
    <lineage>
        <taxon>Eukaryota</taxon>
        <taxon>Viridiplantae</taxon>
        <taxon>Streptophyta</taxon>
        <taxon>Embryophyta</taxon>
        <taxon>Tracheophyta</taxon>
        <taxon>Spermatophyta</taxon>
        <taxon>Magnoliopsida</taxon>
        <taxon>eudicotyledons</taxon>
        <taxon>Gunneridae</taxon>
        <taxon>Pentapetalae</taxon>
        <taxon>asterids</taxon>
        <taxon>Cornales</taxon>
        <taxon>Nyssaceae</taxon>
        <taxon>Nyssa</taxon>
    </lineage>
</organism>
<dbReference type="OrthoDB" id="1908535at2759"/>
<gene>
    <name evidence="3" type="ORF">F0562_011934</name>
</gene>
<dbReference type="EMBL" id="CM018048">
    <property type="protein sequence ID" value="KAA8521229.1"/>
    <property type="molecule type" value="Genomic_DNA"/>
</dbReference>
<keyword evidence="4" id="KW-1185">Reference proteome</keyword>
<dbReference type="SUPFAM" id="SSF63748">
    <property type="entry name" value="Tudor/PWWP/MBT"/>
    <property type="match status" value="1"/>
</dbReference>
<dbReference type="AlphaFoldDB" id="A0A5J4ZT33"/>
<accession>A0A5J4ZT33</accession>
<dbReference type="Proteomes" id="UP000325577">
    <property type="component" value="Linkage Group LG5"/>
</dbReference>
<evidence type="ECO:0000259" key="2">
    <source>
        <dbReference type="PROSITE" id="PS50812"/>
    </source>
</evidence>
<dbReference type="CDD" id="cd05162">
    <property type="entry name" value="PWWP"/>
    <property type="match status" value="1"/>
</dbReference>
<dbReference type="InterPro" id="IPR044679">
    <property type="entry name" value="PWWP2-like"/>
</dbReference>
<dbReference type="InterPro" id="IPR000313">
    <property type="entry name" value="PWWP_dom"/>
</dbReference>